<gene>
    <name evidence="9" type="ORF">F6X38_13690</name>
</gene>
<dbReference type="EMBL" id="VZDO01000010">
    <property type="protein sequence ID" value="KAB0679380.1"/>
    <property type="molecule type" value="Genomic_DNA"/>
</dbReference>
<dbReference type="GO" id="GO:0055085">
    <property type="term" value="P:transmembrane transport"/>
    <property type="evidence" value="ECO:0007669"/>
    <property type="project" value="InterPro"/>
</dbReference>
<keyword evidence="4 7" id="KW-0812">Transmembrane</keyword>
<feature type="transmembrane region" description="Helical" evidence="7">
    <location>
        <begin position="78"/>
        <end position="102"/>
    </location>
</feature>
<comment type="subcellular location">
    <subcellularLocation>
        <location evidence="1 7">Cell membrane</location>
        <topology evidence="1 7">Multi-pass membrane protein</topology>
    </subcellularLocation>
</comment>
<dbReference type="AlphaFoldDB" id="A0A7V7PNM6"/>
<evidence type="ECO:0000259" key="8">
    <source>
        <dbReference type="PROSITE" id="PS50928"/>
    </source>
</evidence>
<dbReference type="CDD" id="cd06261">
    <property type="entry name" value="TM_PBP2"/>
    <property type="match status" value="1"/>
</dbReference>
<evidence type="ECO:0000313" key="10">
    <source>
        <dbReference type="Proteomes" id="UP000432089"/>
    </source>
</evidence>
<evidence type="ECO:0000256" key="7">
    <source>
        <dbReference type="RuleBase" id="RU363032"/>
    </source>
</evidence>
<feature type="transmembrane region" description="Helical" evidence="7">
    <location>
        <begin position="190"/>
        <end position="213"/>
    </location>
</feature>
<dbReference type="Gene3D" id="1.10.3720.10">
    <property type="entry name" value="MetI-like"/>
    <property type="match status" value="1"/>
</dbReference>
<dbReference type="PANTHER" id="PTHR43744">
    <property type="entry name" value="ABC TRANSPORTER PERMEASE PROTEIN MG189-RELATED-RELATED"/>
    <property type="match status" value="1"/>
</dbReference>
<dbReference type="RefSeq" id="WP_150970436.1">
    <property type="nucleotide sequence ID" value="NZ_VZDO01000010.1"/>
</dbReference>
<feature type="transmembrane region" description="Helical" evidence="7">
    <location>
        <begin position="114"/>
        <end position="136"/>
    </location>
</feature>
<evidence type="ECO:0000256" key="3">
    <source>
        <dbReference type="ARBA" id="ARBA00022475"/>
    </source>
</evidence>
<protein>
    <submittedName>
        <fullName evidence="9">Carbohydrate ABC transporter permease</fullName>
    </submittedName>
</protein>
<sequence>MSTGGGGTLRAQARRRDGWITLALLPFALLWLSPLYLMAVFASQGDAAIFSATTPLVPGAEFAANVRRIVEMVGFDRALLNSVVVAVLYAAVSALLTSMAGYSFARYEFAGKRLLFGLLVATLTVPYAVVIIPQYVLVARDLSLANTLAAVIVPPLFNSLGVLFMRQTFLGLPQEILDAARMDGAGEFGIFFRIALPLVRPSLAALLIILFLASWNNYLWPLLVATEPSARTAPVALGGILSASSGIPPWGAIMAGAAILTLPMVAVFVLLQRHFVSGIAAGAVK</sequence>
<organism evidence="9 10">
    <name type="scientific">Plantimonas leprariae</name>
    <dbReference type="NCBI Taxonomy" id="2615207"/>
    <lineage>
        <taxon>Bacteria</taxon>
        <taxon>Pseudomonadati</taxon>
        <taxon>Pseudomonadota</taxon>
        <taxon>Alphaproteobacteria</taxon>
        <taxon>Hyphomicrobiales</taxon>
        <taxon>Aurantimonadaceae</taxon>
        <taxon>Plantimonas</taxon>
    </lineage>
</organism>
<reference evidence="9 10" key="1">
    <citation type="submission" date="2019-09" db="EMBL/GenBank/DDBJ databases">
        <title>YIM 132180 draft genome.</title>
        <authorList>
            <person name="Zhang K."/>
        </authorList>
    </citation>
    <scope>NUCLEOTIDE SEQUENCE [LARGE SCALE GENOMIC DNA]</scope>
    <source>
        <strain evidence="9 10">YIM 132180</strain>
    </source>
</reference>
<dbReference type="Pfam" id="PF00528">
    <property type="entry name" value="BPD_transp_1"/>
    <property type="match status" value="1"/>
</dbReference>
<dbReference type="PANTHER" id="PTHR43744:SF12">
    <property type="entry name" value="ABC TRANSPORTER PERMEASE PROTEIN MG189-RELATED"/>
    <property type="match status" value="1"/>
</dbReference>
<feature type="transmembrane region" description="Helical" evidence="7">
    <location>
        <begin position="19"/>
        <end position="42"/>
    </location>
</feature>
<keyword evidence="6 7" id="KW-0472">Membrane</keyword>
<comment type="similarity">
    <text evidence="7">Belongs to the binding-protein-dependent transport system permease family.</text>
</comment>
<feature type="transmembrane region" description="Helical" evidence="7">
    <location>
        <begin position="250"/>
        <end position="271"/>
    </location>
</feature>
<evidence type="ECO:0000313" key="9">
    <source>
        <dbReference type="EMBL" id="KAB0679380.1"/>
    </source>
</evidence>
<name>A0A7V7PNM6_9HYPH</name>
<evidence type="ECO:0000256" key="2">
    <source>
        <dbReference type="ARBA" id="ARBA00022448"/>
    </source>
</evidence>
<dbReference type="GO" id="GO:0005886">
    <property type="term" value="C:plasma membrane"/>
    <property type="evidence" value="ECO:0007669"/>
    <property type="project" value="UniProtKB-SubCell"/>
</dbReference>
<accession>A0A7V7PNM6</accession>
<dbReference type="InterPro" id="IPR035906">
    <property type="entry name" value="MetI-like_sf"/>
</dbReference>
<evidence type="ECO:0000256" key="5">
    <source>
        <dbReference type="ARBA" id="ARBA00022989"/>
    </source>
</evidence>
<evidence type="ECO:0000256" key="4">
    <source>
        <dbReference type="ARBA" id="ARBA00022692"/>
    </source>
</evidence>
<proteinExistence type="inferred from homology"/>
<keyword evidence="5 7" id="KW-1133">Transmembrane helix</keyword>
<dbReference type="Proteomes" id="UP000432089">
    <property type="component" value="Unassembled WGS sequence"/>
</dbReference>
<comment type="caution">
    <text evidence="9">The sequence shown here is derived from an EMBL/GenBank/DDBJ whole genome shotgun (WGS) entry which is preliminary data.</text>
</comment>
<feature type="transmembrane region" description="Helical" evidence="7">
    <location>
        <begin position="148"/>
        <end position="169"/>
    </location>
</feature>
<keyword evidence="2 7" id="KW-0813">Transport</keyword>
<dbReference type="PROSITE" id="PS50928">
    <property type="entry name" value="ABC_TM1"/>
    <property type="match status" value="1"/>
</dbReference>
<feature type="domain" description="ABC transmembrane type-1" evidence="8">
    <location>
        <begin position="79"/>
        <end position="271"/>
    </location>
</feature>
<dbReference type="SUPFAM" id="SSF161098">
    <property type="entry name" value="MetI-like"/>
    <property type="match status" value="1"/>
</dbReference>
<keyword evidence="10" id="KW-1185">Reference proteome</keyword>
<dbReference type="InterPro" id="IPR000515">
    <property type="entry name" value="MetI-like"/>
</dbReference>
<evidence type="ECO:0000256" key="1">
    <source>
        <dbReference type="ARBA" id="ARBA00004651"/>
    </source>
</evidence>
<keyword evidence="3" id="KW-1003">Cell membrane</keyword>
<evidence type="ECO:0000256" key="6">
    <source>
        <dbReference type="ARBA" id="ARBA00023136"/>
    </source>
</evidence>